<feature type="transmembrane region" description="Helical" evidence="2">
    <location>
        <begin position="177"/>
        <end position="194"/>
    </location>
</feature>
<organism evidence="3 4">
    <name type="scientific">Streptosporangium becharense</name>
    <dbReference type="NCBI Taxonomy" id="1816182"/>
    <lineage>
        <taxon>Bacteria</taxon>
        <taxon>Bacillati</taxon>
        <taxon>Actinomycetota</taxon>
        <taxon>Actinomycetes</taxon>
        <taxon>Streptosporangiales</taxon>
        <taxon>Streptosporangiaceae</taxon>
        <taxon>Streptosporangium</taxon>
    </lineage>
</organism>
<keyword evidence="2" id="KW-0812">Transmembrane</keyword>
<keyword evidence="2" id="KW-0472">Membrane</keyword>
<feature type="transmembrane region" description="Helical" evidence="2">
    <location>
        <begin position="253"/>
        <end position="272"/>
    </location>
</feature>
<reference evidence="3 4" key="1">
    <citation type="submission" date="2020-08" db="EMBL/GenBank/DDBJ databases">
        <title>Sequencing the genomes of 1000 actinobacteria strains.</title>
        <authorList>
            <person name="Klenk H.-P."/>
        </authorList>
    </citation>
    <scope>NUCLEOTIDE SEQUENCE [LARGE SCALE GENOMIC DNA]</scope>
    <source>
        <strain evidence="3 4">DSM 46887</strain>
    </source>
</reference>
<evidence type="ECO:0000256" key="2">
    <source>
        <dbReference type="SAM" id="Phobius"/>
    </source>
</evidence>
<dbReference type="AlphaFoldDB" id="A0A7W9IHJ3"/>
<name>A0A7W9IHJ3_9ACTN</name>
<keyword evidence="2" id="KW-1133">Transmembrane helix</keyword>
<gene>
    <name evidence="3" type="ORF">F4562_003597</name>
</gene>
<evidence type="ECO:0000313" key="4">
    <source>
        <dbReference type="Proteomes" id="UP000540685"/>
    </source>
</evidence>
<dbReference type="Proteomes" id="UP000540685">
    <property type="component" value="Unassembled WGS sequence"/>
</dbReference>
<sequence length="312" mass="32895">MISALLIALGCVLAPISLLGHWVAEDLTSSEDFLASVAPLAGDPDIQDVVADRVTGVMTQRLRGLGVSAAGDLVRVSVRTEVSGKYFPAAWEEMNDSAHRRFLTILRGEGTRDPSLRSDTVFLDLNPVCELVRGRLLDAGLGAAARLPEMHPTIRLVSSADLIRLDAAYHRLDSLRWALPLMSSGLIVAGVLLARDRGAAIVGAGLGLAGGMMLLAVALSLARNVYLPDSPSHALPAAAAVALFDAVTGPLRAGLRMFFTAGLLTAGAVFAARVRAAGRRLPDPPRVPSLTSPQHPRRTSSWADSRAGRGRP</sequence>
<comment type="caution">
    <text evidence="3">The sequence shown here is derived from an EMBL/GenBank/DDBJ whole genome shotgun (WGS) entry which is preliminary data.</text>
</comment>
<accession>A0A7W9IHJ3</accession>
<dbReference type="RefSeq" id="WP_184543286.1">
    <property type="nucleotide sequence ID" value="NZ_JACHMP010000001.1"/>
</dbReference>
<dbReference type="EMBL" id="JACHMP010000001">
    <property type="protein sequence ID" value="MBB5820535.1"/>
    <property type="molecule type" value="Genomic_DNA"/>
</dbReference>
<feature type="compositionally biased region" description="Polar residues" evidence="1">
    <location>
        <begin position="289"/>
        <end position="303"/>
    </location>
</feature>
<protein>
    <submittedName>
        <fullName evidence="3">Uncharacterized protein</fullName>
    </submittedName>
</protein>
<keyword evidence="4" id="KW-1185">Reference proteome</keyword>
<evidence type="ECO:0000313" key="3">
    <source>
        <dbReference type="EMBL" id="MBB5820535.1"/>
    </source>
</evidence>
<feature type="region of interest" description="Disordered" evidence="1">
    <location>
        <begin position="281"/>
        <end position="312"/>
    </location>
</feature>
<evidence type="ECO:0000256" key="1">
    <source>
        <dbReference type="SAM" id="MobiDB-lite"/>
    </source>
</evidence>
<proteinExistence type="predicted"/>
<feature type="transmembrane region" description="Helical" evidence="2">
    <location>
        <begin position="201"/>
        <end position="222"/>
    </location>
</feature>